<evidence type="ECO:0000259" key="1">
    <source>
        <dbReference type="Pfam" id="PF03478"/>
    </source>
</evidence>
<sequence length="390" mass="44909">MAPISKNYCWADLPNDLLEKIGSCLQNSYVDILRFRAVCSSWRSSTPLPPVVPSLMTLPPLVPDHNNMSHQYCLLKELTVFSVQPAHDDLSGTTPLLLRTLPSKSISEEDNVTPLEALNYPKLKTKYLLDSRDFRVKEIWFDYYLVVVDGSSDNEIPTRGVAVCWSEDFDDFMVMVATPSLELAMWREGDYGWTFLDSDYKFVSVVYFKDKFYALDGSGWVLAIDATNPDSIKKISRDRTTFMQRESYWEHGFVLVKSLGHLFLVFGEHDFRILLILMLDEVRGEWVNPRDDRVMVNGEWVKPPRDDGLGERLLFVTLKSSFSILAKDFPEYSKDNCVVCFHKELFHSAYGNRWFPSYCCSEPPSWVHKSLHLVSSNEESPARKEEYIVG</sequence>
<accession>A0A9Q0FRP8</accession>
<dbReference type="InterPro" id="IPR001810">
    <property type="entry name" value="F-box_dom"/>
</dbReference>
<dbReference type="PANTHER" id="PTHR47123">
    <property type="entry name" value="F-BOX PROTEIN SKIP23"/>
    <property type="match status" value="1"/>
</dbReference>
<dbReference type="InterPro" id="IPR036047">
    <property type="entry name" value="F-box-like_dom_sf"/>
</dbReference>
<proteinExistence type="predicted"/>
<reference evidence="3" key="2">
    <citation type="journal article" date="2023" name="Plants (Basel)">
        <title>Annotation of the Turnera subulata (Passifloraceae) Draft Genome Reveals the S-Locus Evolved after the Divergence of Turneroideae from Passifloroideae in a Stepwise Manner.</title>
        <authorList>
            <person name="Henning P.M."/>
            <person name="Roalson E.H."/>
            <person name="Mir W."/>
            <person name="McCubbin A.G."/>
            <person name="Shore J.S."/>
        </authorList>
    </citation>
    <scope>NUCLEOTIDE SEQUENCE</scope>
    <source>
        <strain evidence="3">F60SS</strain>
    </source>
</reference>
<dbReference type="InterPro" id="IPR051304">
    <property type="entry name" value="SCF_F-box_domain"/>
</dbReference>
<organism evidence="3 4">
    <name type="scientific">Turnera subulata</name>
    <dbReference type="NCBI Taxonomy" id="218843"/>
    <lineage>
        <taxon>Eukaryota</taxon>
        <taxon>Viridiplantae</taxon>
        <taxon>Streptophyta</taxon>
        <taxon>Embryophyta</taxon>
        <taxon>Tracheophyta</taxon>
        <taxon>Spermatophyta</taxon>
        <taxon>Magnoliopsida</taxon>
        <taxon>eudicotyledons</taxon>
        <taxon>Gunneridae</taxon>
        <taxon>Pentapetalae</taxon>
        <taxon>rosids</taxon>
        <taxon>fabids</taxon>
        <taxon>Malpighiales</taxon>
        <taxon>Passifloraceae</taxon>
        <taxon>Turnera</taxon>
    </lineage>
</organism>
<dbReference type="AlphaFoldDB" id="A0A9Q0FRP8"/>
<gene>
    <name evidence="3" type="ORF">Tsubulata_022324</name>
</gene>
<dbReference type="PANTHER" id="PTHR47123:SF15">
    <property type="entry name" value="F-BOX PROTEIN SKIP23"/>
    <property type="match status" value="1"/>
</dbReference>
<feature type="domain" description="KIB1-4 beta-propeller" evidence="1">
    <location>
        <begin position="127"/>
        <end position="338"/>
    </location>
</feature>
<dbReference type="Pfam" id="PF12937">
    <property type="entry name" value="F-box-like"/>
    <property type="match status" value="1"/>
</dbReference>
<dbReference type="OrthoDB" id="599103at2759"/>
<protein>
    <recommendedName>
        <fullName evidence="5">F-box domain-containing protein</fullName>
    </recommendedName>
</protein>
<dbReference type="Pfam" id="PF03478">
    <property type="entry name" value="Beta-prop_KIB1-4"/>
    <property type="match status" value="1"/>
</dbReference>
<dbReference type="CDD" id="cd09917">
    <property type="entry name" value="F-box_SF"/>
    <property type="match status" value="1"/>
</dbReference>
<comment type="caution">
    <text evidence="3">The sequence shown here is derived from an EMBL/GenBank/DDBJ whole genome shotgun (WGS) entry which is preliminary data.</text>
</comment>
<dbReference type="SUPFAM" id="SSF81383">
    <property type="entry name" value="F-box domain"/>
    <property type="match status" value="1"/>
</dbReference>
<evidence type="ECO:0000313" key="4">
    <source>
        <dbReference type="Proteomes" id="UP001141552"/>
    </source>
</evidence>
<evidence type="ECO:0008006" key="5">
    <source>
        <dbReference type="Google" id="ProtNLM"/>
    </source>
</evidence>
<name>A0A9Q0FRP8_9ROSI</name>
<dbReference type="InterPro" id="IPR005174">
    <property type="entry name" value="KIB1-4_b-propeller"/>
</dbReference>
<reference evidence="3" key="1">
    <citation type="submission" date="2022-02" db="EMBL/GenBank/DDBJ databases">
        <authorList>
            <person name="Henning P.M."/>
            <person name="McCubbin A.G."/>
            <person name="Shore J.S."/>
        </authorList>
    </citation>
    <scope>NUCLEOTIDE SEQUENCE</scope>
    <source>
        <strain evidence="3">F60SS</strain>
        <tissue evidence="3">Leaves</tissue>
    </source>
</reference>
<feature type="domain" description="F-box" evidence="2">
    <location>
        <begin position="10"/>
        <end position="44"/>
    </location>
</feature>
<dbReference type="Proteomes" id="UP001141552">
    <property type="component" value="Unassembled WGS sequence"/>
</dbReference>
<dbReference type="Gene3D" id="1.20.1280.50">
    <property type="match status" value="1"/>
</dbReference>
<keyword evidence="4" id="KW-1185">Reference proteome</keyword>
<evidence type="ECO:0000259" key="2">
    <source>
        <dbReference type="Pfam" id="PF12937"/>
    </source>
</evidence>
<dbReference type="EMBL" id="JAKUCV010004442">
    <property type="protein sequence ID" value="KAJ4835357.1"/>
    <property type="molecule type" value="Genomic_DNA"/>
</dbReference>
<evidence type="ECO:0000313" key="3">
    <source>
        <dbReference type="EMBL" id="KAJ4835357.1"/>
    </source>
</evidence>